<evidence type="ECO:0000259" key="3">
    <source>
        <dbReference type="Pfam" id="PF01557"/>
    </source>
</evidence>
<dbReference type="Proteomes" id="UP000095751">
    <property type="component" value="Unassembled WGS sequence"/>
</dbReference>
<evidence type="ECO:0000256" key="2">
    <source>
        <dbReference type="ARBA" id="ARBA00022723"/>
    </source>
</evidence>
<comment type="similarity">
    <text evidence="1">Belongs to the FAH family.</text>
</comment>
<dbReference type="InterPro" id="IPR036663">
    <property type="entry name" value="Fumarylacetoacetase_C_sf"/>
</dbReference>
<dbReference type="GO" id="GO:0018773">
    <property type="term" value="F:acetylpyruvate hydrolase activity"/>
    <property type="evidence" value="ECO:0007669"/>
    <property type="project" value="TreeGrafter"/>
</dbReference>
<evidence type="ECO:0000313" key="4">
    <source>
        <dbReference type="EMBL" id="OEU23056.1"/>
    </source>
</evidence>
<feature type="domain" description="Fumarylacetoacetase-like C-terminal" evidence="3">
    <location>
        <begin position="42"/>
        <end position="265"/>
    </location>
</feature>
<dbReference type="OrthoDB" id="411064at2759"/>
<dbReference type="PANTHER" id="PTHR11820">
    <property type="entry name" value="ACYLPYRUVASE"/>
    <property type="match status" value="1"/>
</dbReference>
<dbReference type="KEGG" id="fcy:FRACYDRAFT_216268"/>
<keyword evidence="2" id="KW-0479">Metal-binding</keyword>
<dbReference type="Pfam" id="PF01557">
    <property type="entry name" value="FAA_hydrolase"/>
    <property type="match status" value="1"/>
</dbReference>
<dbReference type="Gene3D" id="3.90.850.10">
    <property type="entry name" value="Fumarylacetoacetase-like, C-terminal domain"/>
    <property type="match status" value="1"/>
</dbReference>
<dbReference type="GO" id="GO:0046872">
    <property type="term" value="F:metal ion binding"/>
    <property type="evidence" value="ECO:0007669"/>
    <property type="project" value="UniProtKB-KW"/>
</dbReference>
<organism evidence="4 5">
    <name type="scientific">Fragilariopsis cylindrus CCMP1102</name>
    <dbReference type="NCBI Taxonomy" id="635003"/>
    <lineage>
        <taxon>Eukaryota</taxon>
        <taxon>Sar</taxon>
        <taxon>Stramenopiles</taxon>
        <taxon>Ochrophyta</taxon>
        <taxon>Bacillariophyta</taxon>
        <taxon>Bacillariophyceae</taxon>
        <taxon>Bacillariophycidae</taxon>
        <taxon>Bacillariales</taxon>
        <taxon>Bacillariaceae</taxon>
        <taxon>Fragilariopsis</taxon>
    </lineage>
</organism>
<feature type="non-terminal residue" evidence="4">
    <location>
        <position position="1"/>
    </location>
</feature>
<evidence type="ECO:0000256" key="1">
    <source>
        <dbReference type="ARBA" id="ARBA00010211"/>
    </source>
</evidence>
<dbReference type="SUPFAM" id="SSF56529">
    <property type="entry name" value="FAH"/>
    <property type="match status" value="1"/>
</dbReference>
<dbReference type="AlphaFoldDB" id="A0A1E7FY48"/>
<keyword evidence="5" id="KW-1185">Reference proteome</keyword>
<protein>
    <recommendedName>
        <fullName evidence="3">Fumarylacetoacetase-like C-terminal domain-containing protein</fullName>
    </recommendedName>
</protein>
<dbReference type="PANTHER" id="PTHR11820:SF90">
    <property type="entry name" value="FLUTATHIONE S-TRANSFERASE"/>
    <property type="match status" value="1"/>
</dbReference>
<name>A0A1E7FY48_9STRA</name>
<dbReference type="InterPro" id="IPR011234">
    <property type="entry name" value="Fumarylacetoacetase-like_C"/>
</dbReference>
<reference evidence="4 5" key="1">
    <citation type="submission" date="2016-09" db="EMBL/GenBank/DDBJ databases">
        <title>Extensive genetic diversity and differential bi-allelic expression allows diatom success in the polar Southern Ocean.</title>
        <authorList>
            <consortium name="DOE Joint Genome Institute"/>
            <person name="Mock T."/>
            <person name="Otillar R.P."/>
            <person name="Strauss J."/>
            <person name="Dupont C."/>
            <person name="Frickenhaus S."/>
            <person name="Maumus F."/>
            <person name="Mcmullan M."/>
            <person name="Sanges R."/>
            <person name="Schmutz J."/>
            <person name="Toseland A."/>
            <person name="Valas R."/>
            <person name="Veluchamy A."/>
            <person name="Ward B.J."/>
            <person name="Allen A."/>
            <person name="Barry K."/>
            <person name="Falciatore A."/>
            <person name="Ferrante M."/>
            <person name="Fortunato A.E."/>
            <person name="Gloeckner G."/>
            <person name="Gruber A."/>
            <person name="Hipkin R."/>
            <person name="Janech M."/>
            <person name="Kroth P."/>
            <person name="Leese F."/>
            <person name="Lindquist E."/>
            <person name="Lyon B.R."/>
            <person name="Martin J."/>
            <person name="Mayer C."/>
            <person name="Parker M."/>
            <person name="Quesneville H."/>
            <person name="Raymond J."/>
            <person name="Uhlig C."/>
            <person name="Valentin K.U."/>
            <person name="Worden A.Z."/>
            <person name="Armbrust E.V."/>
            <person name="Bowler C."/>
            <person name="Green B."/>
            <person name="Moulton V."/>
            <person name="Van Oosterhout C."/>
            <person name="Grigoriev I."/>
        </authorList>
    </citation>
    <scope>NUCLEOTIDE SEQUENCE [LARGE SCALE GENOMIC DNA]</scope>
    <source>
        <strain evidence="4 5">CCMP1102</strain>
    </source>
</reference>
<sequence>MTSTHVSSKYVFDPPTITSLPVVAGNNNDNNNEQLHFPVRRVYCVGKNYAEHVKEMGGDVRRSKPIFFTKPVDGVVFAGTGGHNNNNNSNNSTPIKYPPNTSNFHYEVELVVAIGKEIRYRDITNSSGNNTSINDAAAAAAILDCVYGYAVGIDLTRRDLQQDAKDNRGPWTLGKYFDESAPIGPISPSSSSSSLSFEEHIDDKIMSLTVNGEVKQSVQLNEMIWNVPEIIAELLKSYDLKPGDLIMTGTPSGVGPVTVGDRIIGSIDGGMVKNVDITLV</sequence>
<evidence type="ECO:0000313" key="5">
    <source>
        <dbReference type="Proteomes" id="UP000095751"/>
    </source>
</evidence>
<dbReference type="InParanoid" id="A0A1E7FY48"/>
<dbReference type="EMBL" id="KV784353">
    <property type="protein sequence ID" value="OEU23056.1"/>
    <property type="molecule type" value="Genomic_DNA"/>
</dbReference>
<accession>A0A1E7FY48</accession>
<gene>
    <name evidence="4" type="ORF">FRACYDRAFT_216268</name>
</gene>
<proteinExistence type="inferred from homology"/>